<reference evidence="1 2" key="1">
    <citation type="journal article" date="2024" name="BMC Biol.">
        <title>Comparative genomics of Ascetosporea gives new insight into the evolutionary basis for animal parasitism in Rhizaria.</title>
        <authorList>
            <person name="Hiltunen Thoren M."/>
            <person name="Onut-Brannstrom I."/>
            <person name="Alfjorden A."/>
            <person name="Peckova H."/>
            <person name="Swords F."/>
            <person name="Hooper C."/>
            <person name="Holzer A.S."/>
            <person name="Bass D."/>
            <person name="Burki F."/>
        </authorList>
    </citation>
    <scope>NUCLEOTIDE SEQUENCE [LARGE SCALE GENOMIC DNA]</scope>
    <source>
        <strain evidence="1">20-A016</strain>
    </source>
</reference>
<accession>A0ABV2AUS1</accession>
<organism evidence="1 2">
    <name type="scientific">Bonamia ostreae</name>
    <dbReference type="NCBI Taxonomy" id="126728"/>
    <lineage>
        <taxon>Eukaryota</taxon>
        <taxon>Sar</taxon>
        <taxon>Rhizaria</taxon>
        <taxon>Endomyxa</taxon>
        <taxon>Ascetosporea</taxon>
        <taxon>Haplosporida</taxon>
        <taxon>Bonamia</taxon>
    </lineage>
</organism>
<feature type="non-terminal residue" evidence="1">
    <location>
        <position position="71"/>
    </location>
</feature>
<proteinExistence type="predicted"/>
<dbReference type="Proteomes" id="UP001439008">
    <property type="component" value="Unassembled WGS sequence"/>
</dbReference>
<protein>
    <submittedName>
        <fullName evidence="1">Uncharacterized protein</fullName>
    </submittedName>
</protein>
<keyword evidence="2" id="KW-1185">Reference proteome</keyword>
<evidence type="ECO:0000313" key="1">
    <source>
        <dbReference type="EMBL" id="MES1923402.1"/>
    </source>
</evidence>
<sequence length="71" mass="8194">VILMETKFLRDGRKVAVICNINAKEFVVQEVFVNEDGVEKLSGDQFVAQNLRDEKLISYHEQQSINAEKRL</sequence>
<comment type="caution">
    <text evidence="1">The sequence shown here is derived from an EMBL/GenBank/DDBJ whole genome shotgun (WGS) entry which is preliminary data.</text>
</comment>
<name>A0ABV2AUS1_9EUKA</name>
<dbReference type="EMBL" id="JBDODL010006018">
    <property type="protein sequence ID" value="MES1923402.1"/>
    <property type="molecule type" value="Genomic_DNA"/>
</dbReference>
<feature type="non-terminal residue" evidence="1">
    <location>
        <position position="1"/>
    </location>
</feature>
<gene>
    <name evidence="1" type="ORF">MHBO_004968</name>
</gene>
<evidence type="ECO:0000313" key="2">
    <source>
        <dbReference type="Proteomes" id="UP001439008"/>
    </source>
</evidence>